<dbReference type="InterPro" id="IPR045717">
    <property type="entry name" value="CHRDL1/2"/>
</dbReference>
<keyword evidence="2" id="KW-0732">Signal</keyword>
<comment type="caution">
    <text evidence="4">The sequence shown here is derived from an EMBL/GenBank/DDBJ whole genome shotgun (WGS) entry which is preliminary data.</text>
</comment>
<feature type="compositionally biased region" description="Basic and acidic residues" evidence="1">
    <location>
        <begin position="263"/>
        <end position="272"/>
    </location>
</feature>
<dbReference type="PROSITE" id="PS01208">
    <property type="entry name" value="VWFC_1"/>
    <property type="match status" value="1"/>
</dbReference>
<evidence type="ECO:0000313" key="5">
    <source>
        <dbReference type="Proteomes" id="UP000828390"/>
    </source>
</evidence>
<evidence type="ECO:0000256" key="2">
    <source>
        <dbReference type="SAM" id="SignalP"/>
    </source>
</evidence>
<dbReference type="SMART" id="SM00214">
    <property type="entry name" value="VWC"/>
    <property type="match status" value="2"/>
</dbReference>
<dbReference type="PROSITE" id="PS50184">
    <property type="entry name" value="VWFC_2"/>
    <property type="match status" value="2"/>
</dbReference>
<protein>
    <recommendedName>
        <fullName evidence="3">VWFC domain-containing protein</fullName>
    </recommendedName>
</protein>
<dbReference type="PANTHER" id="PTHR46303">
    <property type="entry name" value="VWFC DOMAIN-CONTAINING PROTEIN"/>
    <property type="match status" value="1"/>
</dbReference>
<dbReference type="Gene3D" id="2.10.70.10">
    <property type="entry name" value="Complement Module, domain 1"/>
    <property type="match status" value="1"/>
</dbReference>
<dbReference type="GO" id="GO:0036122">
    <property type="term" value="F:BMP binding"/>
    <property type="evidence" value="ECO:0007669"/>
    <property type="project" value="TreeGrafter"/>
</dbReference>
<dbReference type="AlphaFoldDB" id="A0A9D4JDB4"/>
<reference evidence="4" key="1">
    <citation type="journal article" date="2019" name="bioRxiv">
        <title>The Genome of the Zebra Mussel, Dreissena polymorpha: A Resource for Invasive Species Research.</title>
        <authorList>
            <person name="McCartney M.A."/>
            <person name="Auch B."/>
            <person name="Kono T."/>
            <person name="Mallez S."/>
            <person name="Zhang Y."/>
            <person name="Obille A."/>
            <person name="Becker A."/>
            <person name="Abrahante J.E."/>
            <person name="Garbe J."/>
            <person name="Badalamenti J.P."/>
            <person name="Herman A."/>
            <person name="Mangelson H."/>
            <person name="Liachko I."/>
            <person name="Sullivan S."/>
            <person name="Sone E.D."/>
            <person name="Koren S."/>
            <person name="Silverstein K.A.T."/>
            <person name="Beckman K.B."/>
            <person name="Gohl D.M."/>
        </authorList>
    </citation>
    <scope>NUCLEOTIDE SEQUENCE</scope>
    <source>
        <strain evidence="4">Duluth1</strain>
        <tissue evidence="4">Whole animal</tissue>
    </source>
</reference>
<feature type="domain" description="VWFC" evidence="3">
    <location>
        <begin position="24"/>
        <end position="91"/>
    </location>
</feature>
<reference evidence="4" key="2">
    <citation type="submission" date="2020-11" db="EMBL/GenBank/DDBJ databases">
        <authorList>
            <person name="McCartney M.A."/>
            <person name="Auch B."/>
            <person name="Kono T."/>
            <person name="Mallez S."/>
            <person name="Becker A."/>
            <person name="Gohl D.M."/>
            <person name="Silverstein K.A.T."/>
            <person name="Koren S."/>
            <person name="Bechman K.B."/>
            <person name="Herman A."/>
            <person name="Abrahante J.E."/>
            <person name="Garbe J."/>
        </authorList>
    </citation>
    <scope>NUCLEOTIDE SEQUENCE</scope>
    <source>
        <strain evidence="4">Duluth1</strain>
        <tissue evidence="4">Whole animal</tissue>
    </source>
</reference>
<accession>A0A9D4JDB4</accession>
<evidence type="ECO:0000313" key="4">
    <source>
        <dbReference type="EMBL" id="KAH3807560.1"/>
    </source>
</evidence>
<feature type="region of interest" description="Disordered" evidence="1">
    <location>
        <begin position="218"/>
        <end position="296"/>
    </location>
</feature>
<dbReference type="InterPro" id="IPR001007">
    <property type="entry name" value="VWF_dom"/>
</dbReference>
<dbReference type="Proteomes" id="UP000828390">
    <property type="component" value="Unassembled WGS sequence"/>
</dbReference>
<dbReference type="EMBL" id="JAIWYP010000006">
    <property type="protein sequence ID" value="KAH3807560.1"/>
    <property type="molecule type" value="Genomic_DNA"/>
</dbReference>
<feature type="compositionally biased region" description="Basic residues" evidence="1">
    <location>
        <begin position="223"/>
        <end position="239"/>
    </location>
</feature>
<dbReference type="SUPFAM" id="SSF57603">
    <property type="entry name" value="FnI-like domain"/>
    <property type="match status" value="3"/>
</dbReference>
<keyword evidence="5" id="KW-1185">Reference proteome</keyword>
<evidence type="ECO:0000256" key="1">
    <source>
        <dbReference type="SAM" id="MobiDB-lite"/>
    </source>
</evidence>
<feature type="compositionally biased region" description="Basic residues" evidence="1">
    <location>
        <begin position="273"/>
        <end position="288"/>
    </location>
</feature>
<gene>
    <name evidence="4" type="ORF">DPMN_135905</name>
</gene>
<feature type="chain" id="PRO_5038471812" description="VWFC domain-containing protein" evidence="2">
    <location>
        <begin position="25"/>
        <end position="427"/>
    </location>
</feature>
<dbReference type="PANTHER" id="PTHR46303:SF1">
    <property type="entry name" value="VWFC DOMAIN-CONTAINING PROTEIN"/>
    <property type="match status" value="1"/>
</dbReference>
<proteinExistence type="predicted"/>
<feature type="domain" description="VWFC" evidence="3">
    <location>
        <begin position="105"/>
        <end position="175"/>
    </location>
</feature>
<sequence length="427" mass="48264">MKDKLVTRSFSVGVLLAMAVIVDCACVFQHEKHQLGDTWHPEAFGTCVNCTCRLGDTGTPEVKCVNTEERCPKLVCDHPKKEPHMCCPYCEVSADEDKSNSNARAPCTTSDGRIFQNGDRFASNSTGIRRTKDNQCVMCICEDGQSLCFLKTCPALPPGCTTVIQTVDDCCPICADCMENMMTKTNGSTWHPSIANIGDITCVTCTCLNGHVKCQKDYEPPARKNKPGKKNKPGRKKKPKDKEKKKSQRKGGEKKDNRRRSKCSKDEGEKAFNRCRRRERKNRRRKTAKTSPLTLPSPSSIIDLSTLCINRRRETFLVYKAISQSEMMIAFDNVSSAIVDVFRWAVTKDNQRGVVSFQEPVRVPAEEFRRGIHNTNVMGTTGETQYAKFKARLEQTLLRCREKCDSEMFIKILKRIRLKLLKFGEKC</sequence>
<dbReference type="GO" id="GO:0030154">
    <property type="term" value="P:cell differentiation"/>
    <property type="evidence" value="ECO:0007669"/>
    <property type="project" value="TreeGrafter"/>
</dbReference>
<dbReference type="GO" id="GO:0030514">
    <property type="term" value="P:negative regulation of BMP signaling pathway"/>
    <property type="evidence" value="ECO:0007669"/>
    <property type="project" value="TreeGrafter"/>
</dbReference>
<name>A0A9D4JDB4_DREPO</name>
<feature type="compositionally biased region" description="Basic and acidic residues" evidence="1">
    <location>
        <begin position="240"/>
        <end position="256"/>
    </location>
</feature>
<organism evidence="4 5">
    <name type="scientific">Dreissena polymorpha</name>
    <name type="common">Zebra mussel</name>
    <name type="synonym">Mytilus polymorpha</name>
    <dbReference type="NCBI Taxonomy" id="45954"/>
    <lineage>
        <taxon>Eukaryota</taxon>
        <taxon>Metazoa</taxon>
        <taxon>Spiralia</taxon>
        <taxon>Lophotrochozoa</taxon>
        <taxon>Mollusca</taxon>
        <taxon>Bivalvia</taxon>
        <taxon>Autobranchia</taxon>
        <taxon>Heteroconchia</taxon>
        <taxon>Euheterodonta</taxon>
        <taxon>Imparidentia</taxon>
        <taxon>Neoheterodontei</taxon>
        <taxon>Myida</taxon>
        <taxon>Dreissenoidea</taxon>
        <taxon>Dreissenidae</taxon>
        <taxon>Dreissena</taxon>
    </lineage>
</organism>
<dbReference type="GO" id="GO:0005615">
    <property type="term" value="C:extracellular space"/>
    <property type="evidence" value="ECO:0007669"/>
    <property type="project" value="TreeGrafter"/>
</dbReference>
<evidence type="ECO:0000259" key="3">
    <source>
        <dbReference type="PROSITE" id="PS50184"/>
    </source>
</evidence>
<feature type="signal peptide" evidence="2">
    <location>
        <begin position="1"/>
        <end position="24"/>
    </location>
</feature>
<dbReference type="Gene3D" id="6.20.200.20">
    <property type="match status" value="1"/>
</dbReference>